<proteinExistence type="predicted"/>
<keyword evidence="3" id="KW-1185">Reference proteome</keyword>
<evidence type="ECO:0000256" key="1">
    <source>
        <dbReference type="SAM" id="MobiDB-lite"/>
    </source>
</evidence>
<evidence type="ECO:0000313" key="3">
    <source>
        <dbReference type="Proteomes" id="UP001204953"/>
    </source>
</evidence>
<feature type="region of interest" description="Disordered" evidence="1">
    <location>
        <begin position="162"/>
        <end position="182"/>
    </location>
</feature>
<evidence type="ECO:0000313" key="2">
    <source>
        <dbReference type="EMBL" id="MCP2729154.1"/>
    </source>
</evidence>
<comment type="caution">
    <text evidence="2">The sequence shown here is derived from an EMBL/GenBank/DDBJ whole genome shotgun (WGS) entry which is preliminary data.</text>
</comment>
<sequence length="182" mass="20023">MNNHFLAHLPSRALPSRLLASGLCLGLLGILGVSIGSDLLVAPAVAEAQIPSTKEVSTQNLIGKWEGEFAPNKKITWVFTPEGKLFMLLPVPNEAPQLALEWHYHTDDSNKPMGLNIELKKGQTVMTIFEFVDDKQMRIQIEGTNPGDTRPNSFQNPTVFKKVSTDATLPPNTQIDEFDGKS</sequence>
<accession>A0AAE3GRE1</accession>
<dbReference type="AlphaFoldDB" id="A0AAE3GRE1"/>
<feature type="compositionally biased region" description="Polar residues" evidence="1">
    <location>
        <begin position="165"/>
        <end position="175"/>
    </location>
</feature>
<dbReference type="EMBL" id="JAMZMM010000096">
    <property type="protein sequence ID" value="MCP2729154.1"/>
    <property type="molecule type" value="Genomic_DNA"/>
</dbReference>
<dbReference type="RefSeq" id="WP_254011938.1">
    <property type="nucleotide sequence ID" value="NZ_JAMZMM010000096.1"/>
</dbReference>
<dbReference type="Proteomes" id="UP001204953">
    <property type="component" value="Unassembled WGS sequence"/>
</dbReference>
<gene>
    <name evidence="2" type="ORF">NJ959_11865</name>
</gene>
<organism evidence="2 3">
    <name type="scientific">Limnofasciculus baicalensis BBK-W-15</name>
    <dbReference type="NCBI Taxonomy" id="2699891"/>
    <lineage>
        <taxon>Bacteria</taxon>
        <taxon>Bacillati</taxon>
        <taxon>Cyanobacteriota</taxon>
        <taxon>Cyanophyceae</taxon>
        <taxon>Coleofasciculales</taxon>
        <taxon>Coleofasciculaceae</taxon>
        <taxon>Limnofasciculus</taxon>
        <taxon>Limnofasciculus baicalensis</taxon>
    </lineage>
</organism>
<protein>
    <submittedName>
        <fullName evidence="2">Uncharacterized protein</fullName>
    </submittedName>
</protein>
<reference evidence="2" key="1">
    <citation type="submission" date="2022-06" db="EMBL/GenBank/DDBJ databases">
        <title>New cyanobacteria of genus Symplocastrum in benthos of Lake Baikal.</title>
        <authorList>
            <person name="Sorokovikova E."/>
            <person name="Tikhonova I."/>
            <person name="Krasnopeev A."/>
            <person name="Evseev P."/>
            <person name="Gladkikh A."/>
            <person name="Belykh O."/>
        </authorList>
    </citation>
    <scope>NUCLEOTIDE SEQUENCE</scope>
    <source>
        <strain evidence="2">BBK-W-15</strain>
    </source>
</reference>
<name>A0AAE3GRE1_9CYAN</name>